<feature type="binding site" evidence="8">
    <location>
        <position position="351"/>
    </location>
    <ligand>
        <name>Mn(2+)</name>
        <dbReference type="ChEBI" id="CHEBI:29035"/>
        <label>1</label>
    </ligand>
</feature>
<feature type="binding site" evidence="8">
    <location>
        <position position="290"/>
    </location>
    <ligand>
        <name>Mn(2+)</name>
        <dbReference type="ChEBI" id="CHEBI:29035"/>
        <label>2</label>
    </ligand>
</feature>
<dbReference type="InterPro" id="IPR043472">
    <property type="entry name" value="Macro_dom-like"/>
</dbReference>
<comment type="cofactor">
    <cofactor evidence="8">
        <name>Mn(2+)</name>
        <dbReference type="ChEBI" id="CHEBI:29035"/>
    </cofactor>
    <text evidence="8">Binds 2 manganese ions per subunit.</text>
</comment>
<feature type="active site" evidence="8">
    <location>
        <position position="278"/>
    </location>
</feature>
<evidence type="ECO:0000256" key="2">
    <source>
        <dbReference type="ARBA" id="ARBA00000967"/>
    </source>
</evidence>
<dbReference type="PRINTS" id="PR00481">
    <property type="entry name" value="LAMNOPPTDASE"/>
</dbReference>
<evidence type="ECO:0000313" key="12">
    <source>
        <dbReference type="Proteomes" id="UP001596392"/>
    </source>
</evidence>
<dbReference type="EC" id="3.4.11.1" evidence="8"/>
<comment type="catalytic activity">
    <reaction evidence="2 8">
        <text>Release of an N-terminal amino acid, preferentially leucine, but not glutamic or aspartic acids.</text>
        <dbReference type="EC" id="3.4.11.10"/>
    </reaction>
</comment>
<dbReference type="InterPro" id="IPR000819">
    <property type="entry name" value="Peptidase_M17_C"/>
</dbReference>
<comment type="function">
    <text evidence="7 8">Presumably involved in the processing and regular turnover of intracellular proteins. Catalyzes the removal of unsubstituted N-terminal amino acids from various peptides.</text>
</comment>
<dbReference type="SUPFAM" id="SSF53187">
    <property type="entry name" value="Zn-dependent exopeptidases"/>
    <property type="match status" value="1"/>
</dbReference>
<keyword evidence="8" id="KW-0464">Manganese</keyword>
<name>A0ABW2GVJ2_9ACTN</name>
<evidence type="ECO:0000256" key="5">
    <source>
        <dbReference type="ARBA" id="ARBA00022670"/>
    </source>
</evidence>
<feature type="binding site" evidence="8">
    <location>
        <position position="271"/>
    </location>
    <ligand>
        <name>Mn(2+)</name>
        <dbReference type="ChEBI" id="CHEBI:29035"/>
        <label>2</label>
    </ligand>
</feature>
<evidence type="ECO:0000256" key="8">
    <source>
        <dbReference type="HAMAP-Rule" id="MF_00181"/>
    </source>
</evidence>
<evidence type="ECO:0000259" key="9">
    <source>
        <dbReference type="Pfam" id="PF00883"/>
    </source>
</evidence>
<dbReference type="PANTHER" id="PTHR11963:SF23">
    <property type="entry name" value="CYTOSOL AMINOPEPTIDASE"/>
    <property type="match status" value="1"/>
</dbReference>
<sequence>MTATATGFDPVPSWTRVPEVAVVAAGDLDAGDAPRGVLVATSGAVPQALGVDRDALAGAGFTGGIGQALALPRPGGPALVAVGAGDPAKLDGDGLRDAAAAFARAVGTAGRLVLALDAMTGVPPETAGQAAVEGVLLARYRFEVLKKEPAPPVTALTLVAATDDVQAVRDGVRRGLAYARAAALARDLANSPPSLLTADRLGGVAAQLGADSGLSVEVYDRDALIELGCGGLLGVNAGSADEPRMIKLRYRPEGDPDVPRLTLVGKGIMYDSGGISLKPADAVHATMKNDMSGAAAILAAMALLRELDCPVAVTGYLMCTDNMPSGSATKLGDVLTIRGGTTVEVVNADAEGRLVMADALVLATEEPVDAIVDIATLTGACLRALGAQIAGVFGNDQGLVDQVRAAAARVDEPVWQLPMAHRYRGELDSDVADIKNMGGANAAAIHAALFLEEFVAGTPWAHLDIAGTAQNDTARSWLPQGCTGFGARLLLDLALAFRRPESDPSAAKGRA</sequence>
<evidence type="ECO:0000256" key="4">
    <source>
        <dbReference type="ARBA" id="ARBA00022438"/>
    </source>
</evidence>
<proteinExistence type="inferred from homology"/>
<feature type="binding site" evidence="8">
    <location>
        <position position="349"/>
    </location>
    <ligand>
        <name>Mn(2+)</name>
        <dbReference type="ChEBI" id="CHEBI:29035"/>
        <label>1</label>
    </ligand>
</feature>
<dbReference type="Gene3D" id="3.40.630.10">
    <property type="entry name" value="Zn peptidases"/>
    <property type="match status" value="1"/>
</dbReference>
<comment type="catalytic activity">
    <reaction evidence="1 8">
        <text>Release of an N-terminal amino acid, Xaa-|-Yaa-, in which Xaa is preferably Leu, but may be other amino acids including Pro although not Arg or Lys, and Yaa may be Pro. Amino acid amides and methyl esters are also readily hydrolyzed, but rates on arylamides are exceedingly low.</text>
        <dbReference type="EC" id="3.4.11.1"/>
    </reaction>
</comment>
<protein>
    <recommendedName>
        <fullName evidence="8">Probable cytosol aminopeptidase</fullName>
        <ecNumber evidence="8">3.4.11.1</ecNumber>
    </recommendedName>
    <alternativeName>
        <fullName evidence="8">Leucine aminopeptidase</fullName>
        <shortName evidence="8">LAP</shortName>
        <ecNumber evidence="8">3.4.11.10</ecNumber>
    </alternativeName>
    <alternativeName>
        <fullName evidence="8">Leucyl aminopeptidase</fullName>
    </alternativeName>
</protein>
<dbReference type="Proteomes" id="UP001596392">
    <property type="component" value="Unassembled WGS sequence"/>
</dbReference>
<feature type="domain" description="Cytosol aminopeptidase" evidence="9">
    <location>
        <begin position="184"/>
        <end position="490"/>
    </location>
</feature>
<keyword evidence="8" id="KW-0963">Cytoplasm</keyword>
<feature type="binding site" evidence="8">
    <location>
        <position position="351"/>
    </location>
    <ligand>
        <name>Mn(2+)</name>
        <dbReference type="ChEBI" id="CHEBI:29035"/>
        <label>2</label>
    </ligand>
</feature>
<feature type="binding site" evidence="8">
    <location>
        <position position="266"/>
    </location>
    <ligand>
        <name>Mn(2+)</name>
        <dbReference type="ChEBI" id="CHEBI:29035"/>
        <label>2</label>
    </ligand>
</feature>
<comment type="similarity">
    <text evidence="3 8">Belongs to the peptidase M17 family.</text>
</comment>
<gene>
    <name evidence="8" type="primary">pepA</name>
    <name evidence="11" type="ORF">ACFQO7_10090</name>
</gene>
<keyword evidence="4 8" id="KW-0031">Aminopeptidase</keyword>
<dbReference type="InterPro" id="IPR011356">
    <property type="entry name" value="Leucine_aapep/pepB"/>
</dbReference>
<keyword evidence="6 8" id="KW-0378">Hydrolase</keyword>
<dbReference type="Pfam" id="PF00883">
    <property type="entry name" value="Peptidase_M17"/>
    <property type="match status" value="1"/>
</dbReference>
<evidence type="ECO:0000256" key="3">
    <source>
        <dbReference type="ARBA" id="ARBA00009528"/>
    </source>
</evidence>
<dbReference type="InterPro" id="IPR008283">
    <property type="entry name" value="Peptidase_M17_N"/>
</dbReference>
<dbReference type="HAMAP" id="MF_00181">
    <property type="entry name" value="Cytosol_peptidase_M17"/>
    <property type="match status" value="1"/>
</dbReference>
<evidence type="ECO:0000313" key="11">
    <source>
        <dbReference type="EMBL" id="MFC7242827.1"/>
    </source>
</evidence>
<keyword evidence="5 8" id="KW-0645">Protease</keyword>
<dbReference type="PANTHER" id="PTHR11963">
    <property type="entry name" value="LEUCINE AMINOPEPTIDASE-RELATED"/>
    <property type="match status" value="1"/>
</dbReference>
<dbReference type="SUPFAM" id="SSF52949">
    <property type="entry name" value="Macro domain-like"/>
    <property type="match status" value="1"/>
</dbReference>
<dbReference type="Gene3D" id="3.40.220.10">
    <property type="entry name" value="Leucine Aminopeptidase, subunit E, domain 1"/>
    <property type="match status" value="1"/>
</dbReference>
<dbReference type="NCBIfam" id="NF002073">
    <property type="entry name" value="PRK00913.1-2"/>
    <property type="match status" value="1"/>
</dbReference>
<dbReference type="InterPro" id="IPR023042">
    <property type="entry name" value="Peptidase_M17_leu_NH2_pept"/>
</dbReference>
<dbReference type="EC" id="3.4.11.10" evidence="8"/>
<dbReference type="EMBL" id="JBHTAC010000008">
    <property type="protein sequence ID" value="MFC7242827.1"/>
    <property type="molecule type" value="Genomic_DNA"/>
</dbReference>
<dbReference type="GO" id="GO:0004177">
    <property type="term" value="F:aminopeptidase activity"/>
    <property type="evidence" value="ECO:0007669"/>
    <property type="project" value="UniProtKB-KW"/>
</dbReference>
<organism evidence="11 12">
    <name type="scientific">Catellatospora aurea</name>
    <dbReference type="NCBI Taxonomy" id="1337874"/>
    <lineage>
        <taxon>Bacteria</taxon>
        <taxon>Bacillati</taxon>
        <taxon>Actinomycetota</taxon>
        <taxon>Actinomycetes</taxon>
        <taxon>Micromonosporales</taxon>
        <taxon>Micromonosporaceae</taxon>
        <taxon>Catellatospora</taxon>
    </lineage>
</organism>
<evidence type="ECO:0000256" key="6">
    <source>
        <dbReference type="ARBA" id="ARBA00022801"/>
    </source>
</evidence>
<evidence type="ECO:0000256" key="1">
    <source>
        <dbReference type="ARBA" id="ARBA00000135"/>
    </source>
</evidence>
<evidence type="ECO:0000259" key="10">
    <source>
        <dbReference type="Pfam" id="PF02789"/>
    </source>
</evidence>
<keyword evidence="8" id="KW-0479">Metal-binding</keyword>
<dbReference type="Pfam" id="PF02789">
    <property type="entry name" value="Peptidase_M17_N"/>
    <property type="match status" value="1"/>
</dbReference>
<reference evidence="12" key="1">
    <citation type="journal article" date="2019" name="Int. J. Syst. Evol. Microbiol.">
        <title>The Global Catalogue of Microorganisms (GCM) 10K type strain sequencing project: providing services to taxonomists for standard genome sequencing and annotation.</title>
        <authorList>
            <consortium name="The Broad Institute Genomics Platform"/>
            <consortium name="The Broad Institute Genome Sequencing Center for Infectious Disease"/>
            <person name="Wu L."/>
            <person name="Ma J."/>
        </authorList>
    </citation>
    <scope>NUCLEOTIDE SEQUENCE [LARGE SCALE GENOMIC DNA]</scope>
    <source>
        <strain evidence="12">CGMCC 1.9106</strain>
    </source>
</reference>
<accession>A0ABW2GVJ2</accession>
<feature type="active site" evidence="8">
    <location>
        <position position="353"/>
    </location>
</feature>
<keyword evidence="12" id="KW-1185">Reference proteome</keyword>
<feature type="binding site" evidence="8">
    <location>
        <position position="271"/>
    </location>
    <ligand>
        <name>Mn(2+)</name>
        <dbReference type="ChEBI" id="CHEBI:29035"/>
        <label>1</label>
    </ligand>
</feature>
<dbReference type="CDD" id="cd00433">
    <property type="entry name" value="Peptidase_M17"/>
    <property type="match status" value="1"/>
</dbReference>
<comment type="caution">
    <text evidence="11">The sequence shown here is derived from an EMBL/GenBank/DDBJ whole genome shotgun (WGS) entry which is preliminary data.</text>
</comment>
<evidence type="ECO:0000256" key="7">
    <source>
        <dbReference type="ARBA" id="ARBA00049972"/>
    </source>
</evidence>
<comment type="subcellular location">
    <subcellularLocation>
        <location evidence="8">Cytoplasm</location>
    </subcellularLocation>
</comment>
<feature type="domain" description="Peptidase M17 leucyl aminopeptidase N-terminal" evidence="10">
    <location>
        <begin position="54"/>
        <end position="148"/>
    </location>
</feature>
<dbReference type="RefSeq" id="WP_376806111.1">
    <property type="nucleotide sequence ID" value="NZ_JBHTAC010000008.1"/>
</dbReference>